<gene>
    <name evidence="1" type="ORF">XENOCAPTIV_012934</name>
</gene>
<evidence type="ECO:0000313" key="1">
    <source>
        <dbReference type="EMBL" id="MEQ2205762.1"/>
    </source>
</evidence>
<name>A0ABV0RE81_9TELE</name>
<dbReference type="Proteomes" id="UP001434883">
    <property type="component" value="Unassembled WGS sequence"/>
</dbReference>
<protein>
    <submittedName>
        <fullName evidence="1">Uncharacterized protein</fullName>
    </submittedName>
</protein>
<organism evidence="1 2">
    <name type="scientific">Xenoophorus captivus</name>
    <dbReference type="NCBI Taxonomy" id="1517983"/>
    <lineage>
        <taxon>Eukaryota</taxon>
        <taxon>Metazoa</taxon>
        <taxon>Chordata</taxon>
        <taxon>Craniata</taxon>
        <taxon>Vertebrata</taxon>
        <taxon>Euteleostomi</taxon>
        <taxon>Actinopterygii</taxon>
        <taxon>Neopterygii</taxon>
        <taxon>Teleostei</taxon>
        <taxon>Neoteleostei</taxon>
        <taxon>Acanthomorphata</taxon>
        <taxon>Ovalentaria</taxon>
        <taxon>Atherinomorphae</taxon>
        <taxon>Cyprinodontiformes</taxon>
        <taxon>Goodeidae</taxon>
        <taxon>Xenoophorus</taxon>
    </lineage>
</organism>
<evidence type="ECO:0000313" key="2">
    <source>
        <dbReference type="Proteomes" id="UP001434883"/>
    </source>
</evidence>
<dbReference type="EMBL" id="JAHRIN010042280">
    <property type="protein sequence ID" value="MEQ2205762.1"/>
    <property type="molecule type" value="Genomic_DNA"/>
</dbReference>
<accession>A0ABV0RE81</accession>
<keyword evidence="2" id="KW-1185">Reference proteome</keyword>
<proteinExistence type="predicted"/>
<comment type="caution">
    <text evidence="1">The sequence shown here is derived from an EMBL/GenBank/DDBJ whole genome shotgun (WGS) entry which is preliminary data.</text>
</comment>
<reference evidence="1 2" key="1">
    <citation type="submission" date="2021-06" db="EMBL/GenBank/DDBJ databases">
        <authorList>
            <person name="Palmer J.M."/>
        </authorList>
    </citation>
    <scope>NUCLEOTIDE SEQUENCE [LARGE SCALE GENOMIC DNA]</scope>
    <source>
        <strain evidence="1 2">XC_2019</strain>
        <tissue evidence="1">Muscle</tissue>
    </source>
</reference>
<sequence length="121" mass="13615">MHLLLFMYVIVYITNKKLITVLVTVSRWYQDIWSDLHDERCACGNIGFFGLQLTVGVVEAVPGRTDSVDDVCMDYCEVGKTSGSDAQHAQVIVQRRSAVFDLDALFLVIHGVLKTTKFTEK</sequence>